<name>A0A644ZBS9_9ZZZZ</name>
<dbReference type="Gene3D" id="3.20.20.140">
    <property type="entry name" value="Metal-dependent hydrolases"/>
    <property type="match status" value="1"/>
</dbReference>
<accession>A0A644ZBS9</accession>
<evidence type="ECO:0000313" key="3">
    <source>
        <dbReference type="EMBL" id="MPM38335.1"/>
    </source>
</evidence>
<proteinExistence type="predicted"/>
<organism evidence="3">
    <name type="scientific">bioreactor metagenome</name>
    <dbReference type="NCBI Taxonomy" id="1076179"/>
    <lineage>
        <taxon>unclassified sequences</taxon>
        <taxon>metagenomes</taxon>
        <taxon>ecological metagenomes</taxon>
    </lineage>
</organism>
<protein>
    <submittedName>
        <fullName evidence="3">Phosphoribosyl 1,2-cyclic phosphate 1,2-diphosphodiesterase</fullName>
        <ecNumber evidence="3">3.1.4.57</ecNumber>
    </submittedName>
</protein>
<comment type="caution">
    <text evidence="3">The sequence shown here is derived from an EMBL/GenBank/DDBJ whole genome shotgun (WGS) entry which is preliminary data.</text>
</comment>
<dbReference type="Pfam" id="PF02811">
    <property type="entry name" value="PHP"/>
    <property type="match status" value="1"/>
</dbReference>
<dbReference type="PANTHER" id="PTHR42924:SF3">
    <property type="entry name" value="POLYMERASE_HISTIDINOL PHOSPHATASE N-TERMINAL DOMAIN-CONTAINING PROTEIN"/>
    <property type="match status" value="1"/>
</dbReference>
<keyword evidence="3" id="KW-0378">Hydrolase</keyword>
<dbReference type="EMBL" id="VSSQ01008249">
    <property type="protein sequence ID" value="MPM38335.1"/>
    <property type="molecule type" value="Genomic_DNA"/>
</dbReference>
<dbReference type="EC" id="3.1.4.57" evidence="3"/>
<dbReference type="GO" id="GO:0102561">
    <property type="term" value="F:phosphoribosyl 1,2-cyclic phosphate 1,2-diphosphodiesterase activity"/>
    <property type="evidence" value="ECO:0007669"/>
    <property type="project" value="UniProtKB-EC"/>
</dbReference>
<dbReference type="InterPro" id="IPR003141">
    <property type="entry name" value="Pol/His_phosphatase_N"/>
</dbReference>
<dbReference type="InterPro" id="IPR052018">
    <property type="entry name" value="PHP_domain"/>
</dbReference>
<dbReference type="GO" id="GO:0035312">
    <property type="term" value="F:5'-3' DNA exonuclease activity"/>
    <property type="evidence" value="ECO:0007669"/>
    <property type="project" value="TreeGrafter"/>
</dbReference>
<dbReference type="InterPro" id="IPR016195">
    <property type="entry name" value="Pol/histidinol_Pase-like"/>
</dbReference>
<dbReference type="GO" id="GO:0004534">
    <property type="term" value="F:5'-3' RNA exonuclease activity"/>
    <property type="evidence" value="ECO:0007669"/>
    <property type="project" value="TreeGrafter"/>
</dbReference>
<feature type="domain" description="Polymerase/histidinol phosphatase N-terminal" evidence="2">
    <location>
        <begin position="11"/>
        <end position="76"/>
    </location>
</feature>
<evidence type="ECO:0000256" key="1">
    <source>
        <dbReference type="SAM" id="MobiDB-lite"/>
    </source>
</evidence>
<dbReference type="SUPFAM" id="SSF89550">
    <property type="entry name" value="PHP domain-like"/>
    <property type="match status" value="1"/>
</dbReference>
<evidence type="ECO:0000259" key="2">
    <source>
        <dbReference type="SMART" id="SM00481"/>
    </source>
</evidence>
<dbReference type="CDD" id="cd07438">
    <property type="entry name" value="PHP_HisPPase_AMP"/>
    <property type="match status" value="1"/>
</dbReference>
<feature type="region of interest" description="Disordered" evidence="1">
    <location>
        <begin position="1"/>
        <end position="20"/>
    </location>
</feature>
<gene>
    <name evidence="3" type="primary">phnPP_4</name>
    <name evidence="3" type="ORF">SDC9_84964</name>
</gene>
<dbReference type="InterPro" id="IPR004013">
    <property type="entry name" value="PHP_dom"/>
</dbReference>
<dbReference type="AlphaFoldDB" id="A0A644ZBS9"/>
<dbReference type="Gene3D" id="1.10.150.650">
    <property type="match status" value="1"/>
</dbReference>
<feature type="compositionally biased region" description="Polar residues" evidence="1">
    <location>
        <begin position="1"/>
        <end position="10"/>
    </location>
</feature>
<sequence>MKTSEKNNSPFDLHLHSNCSDGSDAPAEVMRAAAARGISLLALTDHDNVSGVPEAMEEAERIGIRLLPAIEMDAEWPHEMHILGLDIDTEETRMKQALERALIRRGKRNAEIAARLKNIGCDIDPYLPREIETATRLNIALALVKGGFAADTKEAFAKYLRKGCSGYYQVERFSPEEIIRLIRGAGGVPVWAHPLNGHPDPHKLAPQLRELGLLGLEGYHPSLSEGDSTVLVSIARQLDLIVTCGSDYHGAHRPGVQPGQTWQAIPVLNECRAFFEARPVRKPTRQEA</sequence>
<dbReference type="PANTHER" id="PTHR42924">
    <property type="entry name" value="EXONUCLEASE"/>
    <property type="match status" value="1"/>
</dbReference>
<dbReference type="SMART" id="SM00481">
    <property type="entry name" value="POLIIIAc"/>
    <property type="match status" value="1"/>
</dbReference>
<reference evidence="3" key="1">
    <citation type="submission" date="2019-08" db="EMBL/GenBank/DDBJ databases">
        <authorList>
            <person name="Kucharzyk K."/>
            <person name="Murdoch R.W."/>
            <person name="Higgins S."/>
            <person name="Loffler F."/>
        </authorList>
    </citation>
    <scope>NUCLEOTIDE SEQUENCE</scope>
</reference>